<dbReference type="AlphaFoldDB" id="A0A1C3EMG4"/>
<comment type="caution">
    <text evidence="1">The sequence shown here is derived from an EMBL/GenBank/DDBJ whole genome shotgun (WGS) entry which is preliminary data.</text>
</comment>
<evidence type="ECO:0000313" key="1">
    <source>
        <dbReference type="EMBL" id="ODA34415.1"/>
    </source>
</evidence>
<dbReference type="Proteomes" id="UP000094828">
    <property type="component" value="Unassembled WGS sequence"/>
</dbReference>
<sequence length="62" mass="6991">MEESHSPWDEIEKLEMQCGDVSFSARWRAFVLACGNAVLPGLPLEARGWAEAAAKFDRAPWR</sequence>
<dbReference type="EMBL" id="LYDR01000040">
    <property type="protein sequence ID" value="ODA34415.1"/>
    <property type="molecule type" value="Genomic_DNA"/>
</dbReference>
<reference evidence="1 2" key="1">
    <citation type="submission" date="2016-05" db="EMBL/GenBank/DDBJ databases">
        <title>Genomic and physiological characterization of Planctopirus sp. isolated from fresh water lake.</title>
        <authorList>
            <person name="Subhash Y."/>
            <person name="Ramana C."/>
        </authorList>
    </citation>
    <scope>NUCLEOTIDE SEQUENCE [LARGE SCALE GENOMIC DNA]</scope>
    <source>
        <strain evidence="1 2">JC280</strain>
    </source>
</reference>
<name>A0A1C3EMG4_9PLAN</name>
<gene>
    <name evidence="1" type="ORF">A6X21_17280</name>
</gene>
<protein>
    <submittedName>
        <fullName evidence="1">Uncharacterized protein</fullName>
    </submittedName>
</protein>
<proteinExistence type="predicted"/>
<organism evidence="1 2">
    <name type="scientific">Planctopirus hydrillae</name>
    <dbReference type="NCBI Taxonomy" id="1841610"/>
    <lineage>
        <taxon>Bacteria</taxon>
        <taxon>Pseudomonadati</taxon>
        <taxon>Planctomycetota</taxon>
        <taxon>Planctomycetia</taxon>
        <taxon>Planctomycetales</taxon>
        <taxon>Planctomycetaceae</taxon>
        <taxon>Planctopirus</taxon>
    </lineage>
</organism>
<evidence type="ECO:0000313" key="2">
    <source>
        <dbReference type="Proteomes" id="UP000094828"/>
    </source>
</evidence>
<accession>A0A1C3EMG4</accession>
<keyword evidence="2" id="KW-1185">Reference proteome</keyword>